<dbReference type="Proteomes" id="UP001474421">
    <property type="component" value="Unassembled WGS sequence"/>
</dbReference>
<comment type="caution">
    <text evidence="2">The sequence shown here is derived from an EMBL/GenBank/DDBJ whole genome shotgun (WGS) entry which is preliminary data.</text>
</comment>
<feature type="compositionally biased region" description="Acidic residues" evidence="1">
    <location>
        <begin position="95"/>
        <end position="105"/>
    </location>
</feature>
<evidence type="ECO:0000313" key="3">
    <source>
        <dbReference type="Proteomes" id="UP001474421"/>
    </source>
</evidence>
<evidence type="ECO:0000256" key="1">
    <source>
        <dbReference type="SAM" id="MobiDB-lite"/>
    </source>
</evidence>
<gene>
    <name evidence="2" type="ORF">NXF25_008457</name>
</gene>
<evidence type="ECO:0000313" key="2">
    <source>
        <dbReference type="EMBL" id="KAK9403630.1"/>
    </source>
</evidence>
<feature type="region of interest" description="Disordered" evidence="1">
    <location>
        <begin position="130"/>
        <end position="173"/>
    </location>
</feature>
<reference evidence="2 3" key="1">
    <citation type="journal article" date="2024" name="Proc. Natl. Acad. Sci. U.S.A.">
        <title>The genetic regulatory architecture and epigenomic basis for age-related changes in rattlesnake venom.</title>
        <authorList>
            <person name="Hogan M.P."/>
            <person name="Holding M.L."/>
            <person name="Nystrom G.S."/>
            <person name="Colston T.J."/>
            <person name="Bartlett D.A."/>
            <person name="Mason A.J."/>
            <person name="Ellsworth S.A."/>
            <person name="Rautsaw R.M."/>
            <person name="Lawrence K.C."/>
            <person name="Strickland J.L."/>
            <person name="He B."/>
            <person name="Fraser P."/>
            <person name="Margres M.J."/>
            <person name="Gilbert D.M."/>
            <person name="Gibbs H.L."/>
            <person name="Parkinson C.L."/>
            <person name="Rokyta D.R."/>
        </authorList>
    </citation>
    <scope>NUCLEOTIDE SEQUENCE [LARGE SCALE GENOMIC DNA]</scope>
    <source>
        <strain evidence="2">DRR0105</strain>
    </source>
</reference>
<feature type="compositionally biased region" description="Basic and acidic residues" evidence="1">
    <location>
        <begin position="7"/>
        <end position="23"/>
    </location>
</feature>
<accession>A0AAW1BNI1</accession>
<protein>
    <submittedName>
        <fullName evidence="2">Ankyrin repeat domain-containing protein 33B</fullName>
    </submittedName>
</protein>
<name>A0AAW1BNI1_CROAD</name>
<dbReference type="EMBL" id="JAOTOJ010000003">
    <property type="protein sequence ID" value="KAK9403630.1"/>
    <property type="molecule type" value="Genomic_DNA"/>
</dbReference>
<feature type="compositionally biased region" description="Acidic residues" evidence="1">
    <location>
        <begin position="60"/>
        <end position="77"/>
    </location>
</feature>
<dbReference type="AlphaFoldDB" id="A0AAW1BNI1"/>
<feature type="region of interest" description="Disordered" evidence="1">
    <location>
        <begin position="1"/>
        <end position="108"/>
    </location>
</feature>
<proteinExistence type="predicted"/>
<keyword evidence="3" id="KW-1185">Reference proteome</keyword>
<sequence>MVLLSRSRKEGRESRIPTAEKHLQGRPGAAKAEGGVSPGGSGGSRIDPIIPAERARGEGQGEEEEEEEDEEYEDFSDLPDTRSITSDDSFYPPQETDEDESELSDSEQQLSLFRACCTNNAAVVRALIRQGPQEEDVRETDRNKRVRAQPGLGEGGRDENGCDAQESSLTPIH</sequence>
<organism evidence="2 3">
    <name type="scientific">Crotalus adamanteus</name>
    <name type="common">Eastern diamondback rattlesnake</name>
    <dbReference type="NCBI Taxonomy" id="8729"/>
    <lineage>
        <taxon>Eukaryota</taxon>
        <taxon>Metazoa</taxon>
        <taxon>Chordata</taxon>
        <taxon>Craniata</taxon>
        <taxon>Vertebrata</taxon>
        <taxon>Euteleostomi</taxon>
        <taxon>Lepidosauria</taxon>
        <taxon>Squamata</taxon>
        <taxon>Bifurcata</taxon>
        <taxon>Unidentata</taxon>
        <taxon>Episquamata</taxon>
        <taxon>Toxicofera</taxon>
        <taxon>Serpentes</taxon>
        <taxon>Colubroidea</taxon>
        <taxon>Viperidae</taxon>
        <taxon>Crotalinae</taxon>
        <taxon>Crotalus</taxon>
    </lineage>
</organism>